<dbReference type="GO" id="GO:1990130">
    <property type="term" value="C:GATOR1 complex"/>
    <property type="evidence" value="ECO:0007669"/>
    <property type="project" value="TreeGrafter"/>
</dbReference>
<dbReference type="PANTHER" id="PTHR13179:SF8">
    <property type="entry name" value="GATOR COMPLEX PROTEIN DEPDC5"/>
    <property type="match status" value="1"/>
</dbReference>
<protein>
    <submittedName>
        <fullName evidence="4">DgyrCDS14228</fullName>
    </submittedName>
</protein>
<dbReference type="InterPro" id="IPR045838">
    <property type="entry name" value="DEPDC5_CTD"/>
</dbReference>
<feature type="region of interest" description="Disordered" evidence="1">
    <location>
        <begin position="530"/>
        <end position="595"/>
    </location>
</feature>
<gene>
    <name evidence="4" type="ORF">DGYR_LOCUS13345</name>
</gene>
<feature type="compositionally biased region" description="Basic residues" evidence="1">
    <location>
        <begin position="549"/>
        <end position="558"/>
    </location>
</feature>
<dbReference type="GO" id="GO:1904262">
    <property type="term" value="P:negative regulation of TORC1 signaling"/>
    <property type="evidence" value="ECO:0007669"/>
    <property type="project" value="TreeGrafter"/>
</dbReference>
<dbReference type="Pfam" id="PF12257">
    <property type="entry name" value="IML1"/>
    <property type="match status" value="1"/>
</dbReference>
<evidence type="ECO:0000313" key="4">
    <source>
        <dbReference type="EMBL" id="CAD5126059.1"/>
    </source>
</evidence>
<dbReference type="OrthoDB" id="39497at2759"/>
<feature type="compositionally biased region" description="Basic and acidic residues" evidence="1">
    <location>
        <begin position="580"/>
        <end position="593"/>
    </location>
</feature>
<dbReference type="PANTHER" id="PTHR13179">
    <property type="entry name" value="DEP DOMAIN CONTAINING PROTEIN 5"/>
    <property type="match status" value="1"/>
</dbReference>
<feature type="compositionally biased region" description="Basic and acidic residues" evidence="1">
    <location>
        <begin position="1373"/>
        <end position="1384"/>
    </location>
</feature>
<dbReference type="GO" id="GO:0005096">
    <property type="term" value="F:GTPase activator activity"/>
    <property type="evidence" value="ECO:0007669"/>
    <property type="project" value="InterPro"/>
</dbReference>
<evidence type="ECO:0000259" key="3">
    <source>
        <dbReference type="Pfam" id="PF19418"/>
    </source>
</evidence>
<dbReference type="EMBL" id="CAJFCJ010000031">
    <property type="protein sequence ID" value="CAD5126059.1"/>
    <property type="molecule type" value="Genomic_DNA"/>
</dbReference>
<evidence type="ECO:0000256" key="1">
    <source>
        <dbReference type="SAM" id="MobiDB-lite"/>
    </source>
</evidence>
<dbReference type="GO" id="GO:0005765">
    <property type="term" value="C:lysosomal membrane"/>
    <property type="evidence" value="ECO:0007669"/>
    <property type="project" value="TreeGrafter"/>
</dbReference>
<dbReference type="InterPro" id="IPR027244">
    <property type="entry name" value="IML1"/>
</dbReference>
<reference evidence="4 5" key="1">
    <citation type="submission" date="2020-08" db="EMBL/GenBank/DDBJ databases">
        <authorList>
            <person name="Hejnol A."/>
        </authorList>
    </citation>
    <scope>NUCLEOTIDE SEQUENCE [LARGE SCALE GENOMIC DNA]</scope>
</reference>
<dbReference type="Proteomes" id="UP000549394">
    <property type="component" value="Unassembled WGS sequence"/>
</dbReference>
<dbReference type="Pfam" id="PF19418">
    <property type="entry name" value="DEPDC5_CTD"/>
    <property type="match status" value="1"/>
</dbReference>
<feature type="region of interest" description="Disordered" evidence="1">
    <location>
        <begin position="1357"/>
        <end position="1384"/>
    </location>
</feature>
<sequence>MASEKIAMKNKLKSVKISSHTSKSANQNSDILVSKDTCAFDESDLIKLIVTKFQIPNGKEILLSLVMQPAISEPSSRANTSSETVSVSSELANEFHLKRYHDALIQVVNSKVYTVDFVEVTFKDQYFSRTDMMRLKERLTNTCVYLNKKIEFSGLRVQVAEIWRGGKRVSSGYVSETSRVAFRSYTAQVNIFIQMSSEMWNSDTNGYLYYERALDGFLTDLFDTWQDKHCNHDVTITLFSRVYYTNICSRTQLPPAMQECIQQNSDGEFFEDFYRVVVQNERYDDWTPVINTLRRIMKNYRTSIYKYYENSIKSTLLQKPVIVISNSIKGNVLEVLNMSLNVFEKYYLDRCLDRTGKVSIVVSPGAGLFDVCSDMVRVTRQRTLDCGNCSDLVCLGQQPLHAVPLLRVRNFSTRQSDYDYVVPNWINHSFYSTVVGTGRNKQFRPRISIPMLVNRKDGLHVPTENSLNKAENQSSATRYKIPTPRKTRNRICNGKGKFTKEGYEDIGDEYFEEHDRKIFRRLNTNNSESNLVKISNGIPKKTLPTSRSPTKRSSRQRHNSFPEQTRKQGLVKRSVSFDSPTKRNDDISKKNEDVESVTKSINPFIPSPIHVKVAMTPSRRRWTHAFPINRHGNSIQLHHKPIDLNCQRNYSEDDLANKGLELTDNYVWGVTGEQSWSAEISTGVDWKALCLPACFPLTTDFLPSDRVLNSCSFSQNDYLYDPRDFLFSLEAYNAEQLLKEFMYQRLSHGYQAITVDKKSCRYLSLGETVHKMAIDRSENGDKVKITTHKPKARPTNTILSYKYRFQVPDSISYDVSWTDFVCKATDDINWTYLDSYLACKGRSLDYTVDSSMKYWRMRFILIPPYHYSLSRKIMENDLKRCNIYNTLKDIDCNRMCTTFTDTIESLYQLKRKNSFQKTVKNCPRNVLKQSLSLSLTSSEFVLNYSSDYSIIAAEMKDSATFKAFKFKSCDINYFVVADACEWLKNKVVDVSTNEQAIKVLQEMYKQNLIDIASPHQENIRALKMGFCVLYLIDEKKKLFNKDLNHFTKIDFCEEEWYFHSFSKNGFEKDARIPSHEPKYVFSRLDCSEIAHGNREEWLHLKHHPSYCPYTAFELEFQSVNCSGATLSDLIGAWHRKSLPASKQEREPEDWLDTVHIVPIPCDPFALPYTENSDPLRGPIFVPLNIHSVCDKQLHPFEDYEPSTRENRLKLFQEKILLSFGFLPIGIHANQKNQNIQDQYIHASGGMLALIPDMRALPASSRPDSLPTTPRRQSRRFINSSSHNLYIESRMSGEAPGAGFLWAWNYMLNGKWRNKSTGDEAFQDKMLADFRLFCQNSENRLVEFWNECKCSVKKMGPRRRSFSEPANSIKQKTRPTEAHRDSCQF</sequence>
<dbReference type="InterPro" id="IPR048255">
    <property type="entry name" value="IML1_N"/>
</dbReference>
<evidence type="ECO:0000313" key="5">
    <source>
        <dbReference type="Proteomes" id="UP000549394"/>
    </source>
</evidence>
<feature type="domain" description="DEPDC5 C-terminal" evidence="3">
    <location>
        <begin position="1090"/>
        <end position="1338"/>
    </location>
</feature>
<name>A0A7I8WCZ4_9ANNE</name>
<keyword evidence="5" id="KW-1185">Reference proteome</keyword>
<proteinExistence type="predicted"/>
<dbReference type="GO" id="GO:0034198">
    <property type="term" value="P:cellular response to amino acid starvation"/>
    <property type="evidence" value="ECO:0007669"/>
    <property type="project" value="TreeGrafter"/>
</dbReference>
<feature type="domain" description="Vacuolar membrane-associated protein Iml1 N-terminal" evidence="2">
    <location>
        <begin position="118"/>
        <end position="407"/>
    </location>
</feature>
<accession>A0A7I8WCZ4</accession>
<dbReference type="GO" id="GO:0010508">
    <property type="term" value="P:positive regulation of autophagy"/>
    <property type="evidence" value="ECO:0007669"/>
    <property type="project" value="TreeGrafter"/>
</dbReference>
<comment type="caution">
    <text evidence="4">The sequence shown here is derived from an EMBL/GenBank/DDBJ whole genome shotgun (WGS) entry which is preliminary data.</text>
</comment>
<organism evidence="4 5">
    <name type="scientific">Dimorphilus gyrociliatus</name>
    <dbReference type="NCBI Taxonomy" id="2664684"/>
    <lineage>
        <taxon>Eukaryota</taxon>
        <taxon>Metazoa</taxon>
        <taxon>Spiralia</taxon>
        <taxon>Lophotrochozoa</taxon>
        <taxon>Annelida</taxon>
        <taxon>Polychaeta</taxon>
        <taxon>Polychaeta incertae sedis</taxon>
        <taxon>Dinophilidae</taxon>
        <taxon>Dimorphilus</taxon>
    </lineage>
</organism>
<evidence type="ECO:0000259" key="2">
    <source>
        <dbReference type="Pfam" id="PF12257"/>
    </source>
</evidence>